<dbReference type="RefSeq" id="WP_184229078.1">
    <property type="nucleotide sequence ID" value="NZ_JACHDE010000058.1"/>
</dbReference>
<evidence type="ECO:0000313" key="2">
    <source>
        <dbReference type="EMBL" id="MBB5406018.1"/>
    </source>
</evidence>
<comment type="caution">
    <text evidence="2">The sequence shown here is derived from an EMBL/GenBank/DDBJ whole genome shotgun (WGS) entry which is preliminary data.</text>
</comment>
<dbReference type="Proteomes" id="UP000592820">
    <property type="component" value="Unassembled WGS sequence"/>
</dbReference>
<dbReference type="AlphaFoldDB" id="A0A7W8P8L8"/>
<proteinExistence type="predicted"/>
<organism evidence="2 3">
    <name type="scientific">Paraburkholderia youngii</name>
    <dbReference type="NCBI Taxonomy" id="2782701"/>
    <lineage>
        <taxon>Bacteria</taxon>
        <taxon>Pseudomonadati</taxon>
        <taxon>Pseudomonadota</taxon>
        <taxon>Betaproteobacteria</taxon>
        <taxon>Burkholderiales</taxon>
        <taxon>Burkholderiaceae</taxon>
        <taxon>Paraburkholderia</taxon>
    </lineage>
</organism>
<gene>
    <name evidence="2" type="ORF">HDG41_008117</name>
</gene>
<feature type="region of interest" description="Disordered" evidence="1">
    <location>
        <begin position="1"/>
        <end position="31"/>
    </location>
</feature>
<dbReference type="EMBL" id="JACHDE010000058">
    <property type="protein sequence ID" value="MBB5406018.1"/>
    <property type="molecule type" value="Genomic_DNA"/>
</dbReference>
<evidence type="ECO:0000313" key="3">
    <source>
        <dbReference type="Proteomes" id="UP000592820"/>
    </source>
</evidence>
<accession>A0A7W8P8L8</accession>
<reference evidence="2 3" key="1">
    <citation type="submission" date="2020-08" db="EMBL/GenBank/DDBJ databases">
        <title>Genomic Encyclopedia of Type Strains, Phase IV (KMG-V): Genome sequencing to study the core and pangenomes of soil and plant-associated prokaryotes.</title>
        <authorList>
            <person name="Whitman W."/>
        </authorList>
    </citation>
    <scope>NUCLEOTIDE SEQUENCE [LARGE SCALE GENOMIC DNA]</scope>
    <source>
        <strain evidence="2 3">JPY162</strain>
    </source>
</reference>
<name>A0A7W8P8L8_9BURK</name>
<feature type="compositionally biased region" description="Basic and acidic residues" evidence="1">
    <location>
        <begin position="15"/>
        <end position="31"/>
    </location>
</feature>
<sequence length="67" mass="7725">MELPHANAMHQLQARNRDRGSPESLEPEQHIRSGLDVTMALSIILLRHFEERTFDVPSQSIEPIKLH</sequence>
<evidence type="ECO:0000256" key="1">
    <source>
        <dbReference type="SAM" id="MobiDB-lite"/>
    </source>
</evidence>
<protein>
    <submittedName>
        <fullName evidence="2">Uncharacterized protein</fullName>
    </submittedName>
</protein>